<reference evidence="2" key="1">
    <citation type="journal article" date="2019" name="Int. J. Syst. Evol. Microbiol.">
        <title>The Global Catalogue of Microorganisms (GCM) 10K type strain sequencing project: providing services to taxonomists for standard genome sequencing and annotation.</title>
        <authorList>
            <consortium name="The Broad Institute Genomics Platform"/>
            <consortium name="The Broad Institute Genome Sequencing Center for Infectious Disease"/>
            <person name="Wu L."/>
            <person name="Ma J."/>
        </authorList>
    </citation>
    <scope>NUCLEOTIDE SEQUENCE [LARGE SCALE GENOMIC DNA]</scope>
    <source>
        <strain evidence="2">CGMCC 1.12477</strain>
    </source>
</reference>
<gene>
    <name evidence="1" type="ORF">ACFTOW_02690</name>
</gene>
<evidence type="ECO:0000313" key="2">
    <source>
        <dbReference type="Proteomes" id="UP001597186"/>
    </source>
</evidence>
<dbReference type="InterPro" id="IPR007833">
    <property type="entry name" value="Capsule_polysaccharide_synth"/>
</dbReference>
<keyword evidence="2" id="KW-1185">Reference proteome</keyword>
<accession>A0ABW4EAE9</accession>
<evidence type="ECO:0000313" key="1">
    <source>
        <dbReference type="EMBL" id="MFD1508308.1"/>
    </source>
</evidence>
<protein>
    <recommendedName>
        <fullName evidence="3">Capsule polysaccharide biosynthesis protein</fullName>
    </recommendedName>
</protein>
<proteinExistence type="predicted"/>
<dbReference type="Proteomes" id="UP001597186">
    <property type="component" value="Unassembled WGS sequence"/>
</dbReference>
<evidence type="ECO:0008006" key="3">
    <source>
        <dbReference type="Google" id="ProtNLM"/>
    </source>
</evidence>
<dbReference type="InterPro" id="IPR043148">
    <property type="entry name" value="TagF_C"/>
</dbReference>
<comment type="caution">
    <text evidence="1">The sequence shown here is derived from an EMBL/GenBank/DDBJ whole genome shotgun (WGS) entry which is preliminary data.</text>
</comment>
<dbReference type="RefSeq" id="WP_379912802.1">
    <property type="nucleotide sequence ID" value="NZ_JBHUDD010000027.1"/>
</dbReference>
<dbReference type="Pfam" id="PF05159">
    <property type="entry name" value="Capsule_synth"/>
    <property type="match status" value="1"/>
</dbReference>
<name>A0ABW4EAE9_9RHOB</name>
<dbReference type="Gene3D" id="3.40.50.12580">
    <property type="match status" value="1"/>
</dbReference>
<sequence>MGQIVFHVPRDWVTDRAAMLPFYQKLMAGLDQRGIVWRAVAIDRDALPASLDADDAFHIVNHGQVRHPRALNAGIAYIYPFWNLDPQGIRAFSSIADMAFRPARIDGDKARAFFHRLRTRLVSTRTSRYDQPQDAEALPQAQAAVFLQSETHRIVGETCHMDRWTMLDTVLAATTGQVIVKPHPREMDSDVLERLVGMRATHPRLHISMGNIHDILAASDRVVTINSAVGVEAYLHRKPVILCGQSDFHHVATVARDADALEMALRAPPPARQYAKYVYWYFGRMCINAGSDAMPDQVLRRIRATGYDI</sequence>
<dbReference type="EMBL" id="JBHUDD010000027">
    <property type="protein sequence ID" value="MFD1508308.1"/>
    <property type="molecule type" value="Genomic_DNA"/>
</dbReference>
<organism evidence="1 2">
    <name type="scientific">Lacimonas salitolerans</name>
    <dbReference type="NCBI Taxonomy" id="1323750"/>
    <lineage>
        <taxon>Bacteria</taxon>
        <taxon>Pseudomonadati</taxon>
        <taxon>Pseudomonadota</taxon>
        <taxon>Alphaproteobacteria</taxon>
        <taxon>Rhodobacterales</taxon>
        <taxon>Paracoccaceae</taxon>
        <taxon>Lacimonas</taxon>
    </lineage>
</organism>